<accession>A0A1G2Q1N2</accession>
<dbReference type="EMBL" id="MHTB01000046">
    <property type="protein sequence ID" value="OHA54488.1"/>
    <property type="molecule type" value="Genomic_DNA"/>
</dbReference>
<organism evidence="1 2">
    <name type="scientific">Candidatus Veblenbacteria bacterium RIFOXYA2_FULL_43_9</name>
    <dbReference type="NCBI Taxonomy" id="1802425"/>
    <lineage>
        <taxon>Bacteria</taxon>
        <taxon>Candidatus Vebleniibacteriota</taxon>
    </lineage>
</organism>
<evidence type="ECO:0008006" key="3">
    <source>
        <dbReference type="Google" id="ProtNLM"/>
    </source>
</evidence>
<proteinExistence type="predicted"/>
<reference evidence="1 2" key="1">
    <citation type="journal article" date="2016" name="Nat. Commun.">
        <title>Thousands of microbial genomes shed light on interconnected biogeochemical processes in an aquifer system.</title>
        <authorList>
            <person name="Anantharaman K."/>
            <person name="Brown C.T."/>
            <person name="Hug L.A."/>
            <person name="Sharon I."/>
            <person name="Castelle C.J."/>
            <person name="Probst A.J."/>
            <person name="Thomas B.C."/>
            <person name="Singh A."/>
            <person name="Wilkins M.J."/>
            <person name="Karaoz U."/>
            <person name="Brodie E.L."/>
            <person name="Williams K.H."/>
            <person name="Hubbard S.S."/>
            <person name="Banfield J.F."/>
        </authorList>
    </citation>
    <scope>NUCLEOTIDE SEQUENCE [LARGE SCALE GENOMIC DNA]</scope>
</reference>
<dbReference type="Proteomes" id="UP000178936">
    <property type="component" value="Unassembled WGS sequence"/>
</dbReference>
<sequence length="129" mass="14394">MNKSKVLIVTNSLKERCEAVLKENFEVYSPGDPKVALIWTKPGPDVIIAEMPKFDAIGYTKALREAGYEGLIFVVLDQKTIDDKFRLDCKAYHLTGVFDINTIPEKIAEGIVTTLKLLANPAYLSFSLN</sequence>
<name>A0A1G2Q1N2_9BACT</name>
<gene>
    <name evidence="1" type="ORF">A2226_01610</name>
</gene>
<protein>
    <recommendedName>
        <fullName evidence="3">Response regulatory domain-containing protein</fullName>
    </recommendedName>
</protein>
<dbReference type="AlphaFoldDB" id="A0A1G2Q1N2"/>
<evidence type="ECO:0000313" key="1">
    <source>
        <dbReference type="EMBL" id="OHA54488.1"/>
    </source>
</evidence>
<comment type="caution">
    <text evidence="1">The sequence shown here is derived from an EMBL/GenBank/DDBJ whole genome shotgun (WGS) entry which is preliminary data.</text>
</comment>
<evidence type="ECO:0000313" key="2">
    <source>
        <dbReference type="Proteomes" id="UP000178936"/>
    </source>
</evidence>